<feature type="compositionally biased region" description="Low complexity" evidence="1">
    <location>
        <begin position="73"/>
        <end position="82"/>
    </location>
</feature>
<accession>A0ABQ6JFV8</accession>
<sequence length="104" mass="10721">MTSSRLSGQVETLVQQPLQRAEARLGLEPAGEGADAVAGVAGQVGERERFVESLRGPLPGAGERGAGLGGSGARMNWACPRGARARRRPAGPPGWPPLLRGRTG</sequence>
<feature type="compositionally biased region" description="Gly residues" evidence="1">
    <location>
        <begin position="62"/>
        <end position="72"/>
    </location>
</feature>
<feature type="region of interest" description="Disordered" evidence="1">
    <location>
        <begin position="55"/>
        <end position="104"/>
    </location>
</feature>
<reference evidence="3" key="1">
    <citation type="journal article" date="2019" name="Int. J. Syst. Evol. Microbiol.">
        <title>The Global Catalogue of Microorganisms (GCM) 10K type strain sequencing project: providing services to taxonomists for standard genome sequencing and annotation.</title>
        <authorList>
            <consortium name="The Broad Institute Genomics Platform"/>
            <consortium name="The Broad Institute Genome Sequencing Center for Infectious Disease"/>
            <person name="Wu L."/>
            <person name="Ma J."/>
        </authorList>
    </citation>
    <scope>NUCLEOTIDE SEQUENCE [LARGE SCALE GENOMIC DNA]</scope>
    <source>
        <strain evidence="3">NBRC 108730</strain>
    </source>
</reference>
<comment type="caution">
    <text evidence="2">The sequence shown here is derived from an EMBL/GenBank/DDBJ whole genome shotgun (WGS) entry which is preliminary data.</text>
</comment>
<proteinExistence type="predicted"/>
<organism evidence="2 3">
    <name type="scientific">Angustibacter aerolatus</name>
    <dbReference type="NCBI Taxonomy" id="1162965"/>
    <lineage>
        <taxon>Bacteria</taxon>
        <taxon>Bacillati</taxon>
        <taxon>Actinomycetota</taxon>
        <taxon>Actinomycetes</taxon>
        <taxon>Kineosporiales</taxon>
        <taxon>Kineosporiaceae</taxon>
    </lineage>
</organism>
<name>A0ABQ6JFV8_9ACTN</name>
<evidence type="ECO:0000313" key="3">
    <source>
        <dbReference type="Proteomes" id="UP001157017"/>
    </source>
</evidence>
<gene>
    <name evidence="2" type="ORF">GCM10025868_19340</name>
</gene>
<protein>
    <submittedName>
        <fullName evidence="2">Uncharacterized protein</fullName>
    </submittedName>
</protein>
<evidence type="ECO:0000256" key="1">
    <source>
        <dbReference type="SAM" id="MobiDB-lite"/>
    </source>
</evidence>
<dbReference type="EMBL" id="BSUZ01000001">
    <property type="protein sequence ID" value="GMA86684.1"/>
    <property type="molecule type" value="Genomic_DNA"/>
</dbReference>
<evidence type="ECO:0000313" key="2">
    <source>
        <dbReference type="EMBL" id="GMA86684.1"/>
    </source>
</evidence>
<dbReference type="Proteomes" id="UP001157017">
    <property type="component" value="Unassembled WGS sequence"/>
</dbReference>
<keyword evidence="3" id="KW-1185">Reference proteome</keyword>